<dbReference type="STRING" id="286156.Ppb6_01901"/>
<dbReference type="EMBL" id="LOMY01000070">
    <property type="protein sequence ID" value="OCQ52901.1"/>
    <property type="molecule type" value="Genomic_DNA"/>
</dbReference>
<evidence type="ECO:0000313" key="1">
    <source>
        <dbReference type="EMBL" id="OCQ52901.1"/>
    </source>
</evidence>
<accession>A0A1C0U4S2</accession>
<keyword evidence="2" id="KW-1185">Reference proteome</keyword>
<proteinExistence type="predicted"/>
<sequence length="53" mass="5846">MGTASQSIIIAELEQFALRAARFTMQAVTLEFSDERLFMPDGTQVTRAVVEPA</sequence>
<name>A0A1C0U4S2_9GAMM</name>
<dbReference type="Proteomes" id="UP000093476">
    <property type="component" value="Unassembled WGS sequence"/>
</dbReference>
<comment type="caution">
    <text evidence="1">The sequence shown here is derived from an EMBL/GenBank/DDBJ whole genome shotgun (WGS) entry which is preliminary data.</text>
</comment>
<organism evidence="1 2">
    <name type="scientific">Photorhabdus australis subsp. thailandensis</name>
    <dbReference type="NCBI Taxonomy" id="2805096"/>
    <lineage>
        <taxon>Bacteria</taxon>
        <taxon>Pseudomonadati</taxon>
        <taxon>Pseudomonadota</taxon>
        <taxon>Gammaproteobacteria</taxon>
        <taxon>Enterobacterales</taxon>
        <taxon>Morganellaceae</taxon>
        <taxon>Photorhabdus</taxon>
    </lineage>
</organism>
<gene>
    <name evidence="1" type="ORF">Ppb6_01901</name>
</gene>
<dbReference type="AlphaFoldDB" id="A0A1C0U4S2"/>
<reference evidence="1 2" key="1">
    <citation type="submission" date="2015-12" db="EMBL/GenBank/DDBJ databases">
        <title>Genome comparisons provide insights into the role of secondary metabolites in the pathogenic phase of the Photorhabdus life cycle.</title>
        <authorList>
            <person name="Tobias N.J."/>
            <person name="Mishra B."/>
            <person name="Gupta D.K."/>
            <person name="Thines M."/>
            <person name="Stinear T.P."/>
            <person name="Bode H.B."/>
        </authorList>
    </citation>
    <scope>NUCLEOTIDE SEQUENCE [LARGE SCALE GENOMIC DNA]</scope>
    <source>
        <strain evidence="1 2">PB68.1</strain>
    </source>
</reference>
<evidence type="ECO:0000313" key="2">
    <source>
        <dbReference type="Proteomes" id="UP000093476"/>
    </source>
</evidence>
<protein>
    <submittedName>
        <fullName evidence="1">Uncharacterized protein</fullName>
    </submittedName>
</protein>